<sequence>MLKPNVRWLGLPFALPFALLSLAACTPTVQLAAPSDPITINLNVKVEHEVLVKVDRQIDTLLEENSDLF</sequence>
<organism evidence="2 3">
    <name type="scientific">Marinobacterium lutimaris</name>
    <dbReference type="NCBI Taxonomy" id="568106"/>
    <lineage>
        <taxon>Bacteria</taxon>
        <taxon>Pseudomonadati</taxon>
        <taxon>Pseudomonadota</taxon>
        <taxon>Gammaproteobacteria</taxon>
        <taxon>Oceanospirillales</taxon>
        <taxon>Oceanospirillaceae</taxon>
        <taxon>Marinobacterium</taxon>
    </lineage>
</organism>
<protein>
    <submittedName>
        <fullName evidence="2">YnbE-like lipoprotein</fullName>
    </submittedName>
</protein>
<dbReference type="InterPro" id="IPR025985">
    <property type="entry name" value="YnbE"/>
</dbReference>
<keyword evidence="3" id="KW-1185">Reference proteome</keyword>
<feature type="chain" id="PRO_5009291388" evidence="1">
    <location>
        <begin position="24"/>
        <end position="69"/>
    </location>
</feature>
<dbReference type="RefSeq" id="WP_104002936.1">
    <property type="nucleotide sequence ID" value="NZ_FNVQ01000001.1"/>
</dbReference>
<evidence type="ECO:0000313" key="3">
    <source>
        <dbReference type="Proteomes" id="UP000236745"/>
    </source>
</evidence>
<dbReference type="Proteomes" id="UP000236745">
    <property type="component" value="Unassembled WGS sequence"/>
</dbReference>
<gene>
    <name evidence="2" type="ORF">SAMN05444390_1012089</name>
</gene>
<feature type="signal peptide" evidence="1">
    <location>
        <begin position="1"/>
        <end position="23"/>
    </location>
</feature>
<evidence type="ECO:0000313" key="2">
    <source>
        <dbReference type="EMBL" id="SEG33339.1"/>
    </source>
</evidence>
<proteinExistence type="predicted"/>
<dbReference type="PROSITE" id="PS51257">
    <property type="entry name" value="PROKAR_LIPOPROTEIN"/>
    <property type="match status" value="1"/>
</dbReference>
<evidence type="ECO:0000256" key="1">
    <source>
        <dbReference type="SAM" id="SignalP"/>
    </source>
</evidence>
<dbReference type="EMBL" id="FNVQ01000001">
    <property type="protein sequence ID" value="SEG33339.1"/>
    <property type="molecule type" value="Genomic_DNA"/>
</dbReference>
<dbReference type="OrthoDB" id="9807866at2"/>
<accession>A0A1H5Z9Z5</accession>
<keyword evidence="1" id="KW-0732">Signal</keyword>
<dbReference type="Pfam" id="PF13617">
    <property type="entry name" value="Lipoprotein_19"/>
    <property type="match status" value="1"/>
</dbReference>
<dbReference type="AlphaFoldDB" id="A0A1H5Z9Z5"/>
<name>A0A1H5Z9Z5_9GAMM</name>
<keyword evidence="2" id="KW-0449">Lipoprotein</keyword>
<reference evidence="2 3" key="1">
    <citation type="submission" date="2016-10" db="EMBL/GenBank/DDBJ databases">
        <authorList>
            <person name="de Groot N.N."/>
        </authorList>
    </citation>
    <scope>NUCLEOTIDE SEQUENCE [LARGE SCALE GENOMIC DNA]</scope>
    <source>
        <strain evidence="2 3">DSM 22012</strain>
    </source>
</reference>